<sequence>MEPDIPRILREVLKDYALPWDGDHGVAHWARVLENGERLAKATGADLAVVRLFAVLHDSRRVNEHGDPGHGARGAELARELRGLLFDLDDPRFRLLHRACAGHTDETTHPDVTIRTCWDADRLDLGRVGIEPDPQWLGTDAARDPEMLKWADGRATFGVIPQLVRDEWGIDLANLSRTRRGRAAGW</sequence>
<evidence type="ECO:0008006" key="3">
    <source>
        <dbReference type="Google" id="ProtNLM"/>
    </source>
</evidence>
<evidence type="ECO:0000313" key="2">
    <source>
        <dbReference type="Proteomes" id="UP000324233"/>
    </source>
</evidence>
<dbReference type="Gene3D" id="1.10.3210.10">
    <property type="entry name" value="Hypothetical protein af1432"/>
    <property type="match status" value="1"/>
</dbReference>
<dbReference type="SUPFAM" id="SSF109604">
    <property type="entry name" value="HD-domain/PDEase-like"/>
    <property type="match status" value="1"/>
</dbReference>
<proteinExistence type="predicted"/>
<dbReference type="KEGG" id="agv:OJF2_47520"/>
<gene>
    <name evidence="1" type="ORF">OJF2_47520</name>
</gene>
<dbReference type="EMBL" id="CP042997">
    <property type="protein sequence ID" value="QEH36192.1"/>
    <property type="molecule type" value="Genomic_DNA"/>
</dbReference>
<dbReference type="Proteomes" id="UP000324233">
    <property type="component" value="Chromosome"/>
</dbReference>
<dbReference type="AlphaFoldDB" id="A0A5B9W6B0"/>
<dbReference type="OrthoDB" id="9797344at2"/>
<keyword evidence="2" id="KW-1185">Reference proteome</keyword>
<name>A0A5B9W6B0_9BACT</name>
<accession>A0A5B9W6B0</accession>
<organism evidence="1 2">
    <name type="scientific">Aquisphaera giovannonii</name>
    <dbReference type="NCBI Taxonomy" id="406548"/>
    <lineage>
        <taxon>Bacteria</taxon>
        <taxon>Pseudomonadati</taxon>
        <taxon>Planctomycetota</taxon>
        <taxon>Planctomycetia</taxon>
        <taxon>Isosphaerales</taxon>
        <taxon>Isosphaeraceae</taxon>
        <taxon>Aquisphaera</taxon>
    </lineage>
</organism>
<reference evidence="1 2" key="1">
    <citation type="submission" date="2019-08" db="EMBL/GenBank/DDBJ databases">
        <title>Deep-cultivation of Planctomycetes and their phenomic and genomic characterization uncovers novel biology.</title>
        <authorList>
            <person name="Wiegand S."/>
            <person name="Jogler M."/>
            <person name="Boedeker C."/>
            <person name="Pinto D."/>
            <person name="Vollmers J."/>
            <person name="Rivas-Marin E."/>
            <person name="Kohn T."/>
            <person name="Peeters S.H."/>
            <person name="Heuer A."/>
            <person name="Rast P."/>
            <person name="Oberbeckmann S."/>
            <person name="Bunk B."/>
            <person name="Jeske O."/>
            <person name="Meyerdierks A."/>
            <person name="Storesund J.E."/>
            <person name="Kallscheuer N."/>
            <person name="Luecker S."/>
            <person name="Lage O.M."/>
            <person name="Pohl T."/>
            <person name="Merkel B.J."/>
            <person name="Hornburger P."/>
            <person name="Mueller R.-W."/>
            <person name="Bruemmer F."/>
            <person name="Labrenz M."/>
            <person name="Spormann A.M."/>
            <person name="Op den Camp H."/>
            <person name="Overmann J."/>
            <person name="Amann R."/>
            <person name="Jetten M.S.M."/>
            <person name="Mascher T."/>
            <person name="Medema M.H."/>
            <person name="Devos D.P."/>
            <person name="Kaster A.-K."/>
            <person name="Ovreas L."/>
            <person name="Rohde M."/>
            <person name="Galperin M.Y."/>
            <person name="Jogler C."/>
        </authorList>
    </citation>
    <scope>NUCLEOTIDE SEQUENCE [LARGE SCALE GENOMIC DNA]</scope>
    <source>
        <strain evidence="1 2">OJF2</strain>
    </source>
</reference>
<evidence type="ECO:0000313" key="1">
    <source>
        <dbReference type="EMBL" id="QEH36192.1"/>
    </source>
</evidence>
<dbReference type="RefSeq" id="WP_148595906.1">
    <property type="nucleotide sequence ID" value="NZ_CP042997.1"/>
</dbReference>
<protein>
    <recommendedName>
        <fullName evidence="3">HD domain-containing protein</fullName>
    </recommendedName>
</protein>